<sequence>MASQQQWKLRLVVLEVISLLTLIASLFLLRGSAAENGAPTLLWLLLPAGASLTMFLSFLGLMYLRWVASAGSGNRKRVHTILFGLMTITLLSIWALAMVQTWQSMNTQDDPVAGETKQPVSSPPRVHESLRHELLT</sequence>
<dbReference type="EMBL" id="CP031093">
    <property type="protein sequence ID" value="QCF27401.1"/>
    <property type="molecule type" value="Genomic_DNA"/>
</dbReference>
<reference evidence="3 4" key="1">
    <citation type="submission" date="2018-07" db="EMBL/GenBank/DDBJ databases">
        <title>Marsedoiliclastica nanhaica gen. nov. sp. nov., a novel marine hydrocarbonoclastic bacterium isolated from an in-situ enriched hydrocarbon-degrading consortium in deep-sea sediment.</title>
        <authorList>
            <person name="Dong C."/>
            <person name="Ma T."/>
            <person name="Liu R."/>
            <person name="Shao Z."/>
        </authorList>
    </citation>
    <scope>NUCLEOTIDE SEQUENCE [LARGE SCALE GENOMIC DNA]</scope>
    <source>
        <strain evidence="4">soil36-7</strain>
    </source>
</reference>
<feature type="region of interest" description="Disordered" evidence="1">
    <location>
        <begin position="108"/>
        <end position="136"/>
    </location>
</feature>
<dbReference type="KEGG" id="hmi:soil367_16520"/>
<evidence type="ECO:0000313" key="4">
    <source>
        <dbReference type="Proteomes" id="UP000298049"/>
    </source>
</evidence>
<evidence type="ECO:0000256" key="1">
    <source>
        <dbReference type="SAM" id="MobiDB-lite"/>
    </source>
</evidence>
<dbReference type="AlphaFoldDB" id="A0A4P7XJW7"/>
<proteinExistence type="predicted"/>
<feature type="transmembrane region" description="Helical" evidence="2">
    <location>
        <begin position="78"/>
        <end position="97"/>
    </location>
</feature>
<feature type="transmembrane region" description="Helical" evidence="2">
    <location>
        <begin position="12"/>
        <end position="29"/>
    </location>
</feature>
<feature type="compositionally biased region" description="Basic and acidic residues" evidence="1">
    <location>
        <begin position="125"/>
        <end position="136"/>
    </location>
</feature>
<protein>
    <submittedName>
        <fullName evidence="3">Uncharacterized protein</fullName>
    </submittedName>
</protein>
<organism evidence="3 4">
    <name type="scientific">Hydrocarboniclastica marina</name>
    <dbReference type="NCBI Taxonomy" id="2259620"/>
    <lineage>
        <taxon>Bacteria</taxon>
        <taxon>Pseudomonadati</taxon>
        <taxon>Pseudomonadota</taxon>
        <taxon>Gammaproteobacteria</taxon>
        <taxon>Alteromonadales</taxon>
        <taxon>Alteromonadaceae</taxon>
        <taxon>Hydrocarboniclastica</taxon>
    </lineage>
</organism>
<keyword evidence="4" id="KW-1185">Reference proteome</keyword>
<keyword evidence="2" id="KW-1133">Transmembrane helix</keyword>
<accession>A0A4P7XJW7</accession>
<keyword evidence="2" id="KW-0472">Membrane</keyword>
<dbReference type="Proteomes" id="UP000298049">
    <property type="component" value="Chromosome"/>
</dbReference>
<feature type="transmembrane region" description="Helical" evidence="2">
    <location>
        <begin position="41"/>
        <end position="66"/>
    </location>
</feature>
<name>A0A4P7XJW7_9ALTE</name>
<evidence type="ECO:0000313" key="3">
    <source>
        <dbReference type="EMBL" id="QCF27401.1"/>
    </source>
</evidence>
<keyword evidence="2" id="KW-0812">Transmembrane</keyword>
<gene>
    <name evidence="3" type="ORF">soil367_16520</name>
</gene>
<evidence type="ECO:0000256" key="2">
    <source>
        <dbReference type="SAM" id="Phobius"/>
    </source>
</evidence>